<evidence type="ECO:0000313" key="3">
    <source>
        <dbReference type="Proteomes" id="UP000674938"/>
    </source>
</evidence>
<dbReference type="PANTHER" id="PTHR43861:SF1">
    <property type="entry name" value="TRANS-ACONITATE 2-METHYLTRANSFERASE"/>
    <property type="match status" value="1"/>
</dbReference>
<dbReference type="Gene3D" id="3.40.50.150">
    <property type="entry name" value="Vaccinia Virus protein VP39"/>
    <property type="match status" value="1"/>
</dbReference>
<keyword evidence="3" id="KW-1185">Reference proteome</keyword>
<organism evidence="2 3">
    <name type="scientific">Vagococcus allomyrinae</name>
    <dbReference type="NCBI Taxonomy" id="2794353"/>
    <lineage>
        <taxon>Bacteria</taxon>
        <taxon>Bacillati</taxon>
        <taxon>Bacillota</taxon>
        <taxon>Bacilli</taxon>
        <taxon>Lactobacillales</taxon>
        <taxon>Enterococcaceae</taxon>
        <taxon>Vagococcus</taxon>
    </lineage>
</organism>
<dbReference type="InterPro" id="IPR023149">
    <property type="entry name" value="Trans_acon_MeTrfase_C"/>
</dbReference>
<keyword evidence="2" id="KW-0808">Transferase</keyword>
<dbReference type="PANTHER" id="PTHR43861">
    <property type="entry name" value="TRANS-ACONITATE 2-METHYLTRANSFERASE-RELATED"/>
    <property type="match status" value="1"/>
</dbReference>
<dbReference type="Gene3D" id="1.10.150.290">
    <property type="entry name" value="S-adenosyl-L-methionine-dependent methyltransferases"/>
    <property type="match status" value="1"/>
</dbReference>
<dbReference type="GO" id="GO:0030798">
    <property type="term" value="F:trans-aconitate 2-methyltransferase activity"/>
    <property type="evidence" value="ECO:0007669"/>
    <property type="project" value="InterPro"/>
</dbReference>
<gene>
    <name evidence="2" type="ORF">I6N95_00590</name>
</gene>
<dbReference type="SUPFAM" id="SSF53335">
    <property type="entry name" value="S-adenosyl-L-methionine-dependent methyltransferases"/>
    <property type="match status" value="1"/>
</dbReference>
<evidence type="ECO:0000259" key="1">
    <source>
        <dbReference type="Pfam" id="PF13847"/>
    </source>
</evidence>
<dbReference type="InterPro" id="IPR025714">
    <property type="entry name" value="Methyltranfer_dom"/>
</dbReference>
<accession>A0A940SQA0</accession>
<feature type="domain" description="Methyltransferase" evidence="1">
    <location>
        <begin position="32"/>
        <end position="157"/>
    </location>
</feature>
<dbReference type="CDD" id="cd02440">
    <property type="entry name" value="AdoMet_MTases"/>
    <property type="match status" value="1"/>
</dbReference>
<dbReference type="RefSeq" id="WP_209524397.1">
    <property type="nucleotide sequence ID" value="NZ_JAEEGA010000001.1"/>
</dbReference>
<reference evidence="2" key="1">
    <citation type="submission" date="2020-12" db="EMBL/GenBank/DDBJ databases">
        <title>Vagococcus allomyrinae sp. nov. and Enterococcus lavae sp. nov., isolated from the larvae of Allomyrina dichotoma.</title>
        <authorList>
            <person name="Lee S.D."/>
        </authorList>
    </citation>
    <scope>NUCLEOTIDE SEQUENCE</scope>
    <source>
        <strain evidence="2">BWB3-3</strain>
    </source>
</reference>
<protein>
    <submittedName>
        <fullName evidence="2">Methyltransferase domain-containing protein</fullName>
    </submittedName>
</protein>
<dbReference type="Proteomes" id="UP000674938">
    <property type="component" value="Unassembled WGS sequence"/>
</dbReference>
<evidence type="ECO:0000313" key="2">
    <source>
        <dbReference type="EMBL" id="MBP1039492.1"/>
    </source>
</evidence>
<dbReference type="Pfam" id="PF13847">
    <property type="entry name" value="Methyltransf_31"/>
    <property type="match status" value="1"/>
</dbReference>
<dbReference type="InterPro" id="IPR029063">
    <property type="entry name" value="SAM-dependent_MTases_sf"/>
</dbReference>
<comment type="caution">
    <text evidence="2">The sequence shown here is derived from an EMBL/GenBank/DDBJ whole genome shotgun (WGS) entry which is preliminary data.</text>
</comment>
<name>A0A940SQA0_9ENTE</name>
<dbReference type="AlphaFoldDB" id="A0A940SQA0"/>
<dbReference type="GO" id="GO:0032259">
    <property type="term" value="P:methylation"/>
    <property type="evidence" value="ECO:0007669"/>
    <property type="project" value="UniProtKB-KW"/>
</dbReference>
<proteinExistence type="predicted"/>
<sequence length="257" mass="29865">MKWQSSQYLKFKEERTQPAIDLVARIPNNPFKTIVDLGCGPGNRTHLLGKQFPNSRIIGLDSAPDMIERARLDYPQYQFETCDLADDLTPLGQFDLVFSNACLQWLPNHQELLPRLKKLVAPGGTFAAQLPMNSEQPIHRLIKELATNNQWRPYFQEVRQQHTLTISDYFDLMKENYPQFDSWSTTYFHQLNAHEDIIEWYKGTGLLPYLAQLNDSQIPVFLAELKTQVIQHYPRQKTGTILFPFPRFFMIGTTKTS</sequence>
<keyword evidence="2" id="KW-0489">Methyltransferase</keyword>
<dbReference type="EMBL" id="JAEEGA010000001">
    <property type="protein sequence ID" value="MBP1039492.1"/>
    <property type="molecule type" value="Genomic_DNA"/>
</dbReference>